<dbReference type="GeneID" id="14875624"/>
<dbReference type="SUPFAM" id="SSF52058">
    <property type="entry name" value="L domain-like"/>
    <property type="match status" value="2"/>
</dbReference>
<dbReference type="Gene3D" id="3.80.10.10">
    <property type="entry name" value="Ribonuclease Inhibitor"/>
    <property type="match status" value="5"/>
</dbReference>
<dbReference type="AlphaFoldDB" id="F4PMC7"/>
<dbReference type="SMART" id="SM00365">
    <property type="entry name" value="LRR_SD22"/>
    <property type="match status" value="5"/>
</dbReference>
<evidence type="ECO:0000256" key="2">
    <source>
        <dbReference type="ARBA" id="ARBA00022737"/>
    </source>
</evidence>
<dbReference type="STRING" id="1054147.F4PMC7"/>
<keyword evidence="2" id="KW-0677">Repeat</keyword>
<name>F4PMC7_CACFS</name>
<dbReference type="PROSITE" id="PS51450">
    <property type="entry name" value="LRR"/>
    <property type="match status" value="3"/>
</dbReference>
<evidence type="ECO:0000256" key="3">
    <source>
        <dbReference type="SAM" id="MobiDB-lite"/>
    </source>
</evidence>
<dbReference type="PANTHER" id="PTHR18849:SF0">
    <property type="entry name" value="CILIA- AND FLAGELLA-ASSOCIATED PROTEIN 410-RELATED"/>
    <property type="match status" value="1"/>
</dbReference>
<feature type="compositionally biased region" description="Gly residues" evidence="3">
    <location>
        <begin position="44"/>
        <end position="59"/>
    </location>
</feature>
<dbReference type="Pfam" id="PF13855">
    <property type="entry name" value="LRR_8"/>
    <property type="match status" value="1"/>
</dbReference>
<dbReference type="OMA" id="CDCALEY"/>
<dbReference type="InterPro" id="IPR001611">
    <property type="entry name" value="Leu-rich_rpt"/>
</dbReference>
<evidence type="ECO:0000313" key="5">
    <source>
        <dbReference type="Proteomes" id="UP000007797"/>
    </source>
</evidence>
<dbReference type="EMBL" id="GL883008">
    <property type="protein sequence ID" value="EGG22777.1"/>
    <property type="molecule type" value="Genomic_DNA"/>
</dbReference>
<feature type="region of interest" description="Disordered" evidence="3">
    <location>
        <begin position="42"/>
        <end position="64"/>
    </location>
</feature>
<evidence type="ECO:0008006" key="6">
    <source>
        <dbReference type="Google" id="ProtNLM"/>
    </source>
</evidence>
<dbReference type="KEGG" id="dfa:DFA_04907"/>
<dbReference type="OrthoDB" id="266138at2759"/>
<evidence type="ECO:0000313" key="4">
    <source>
        <dbReference type="EMBL" id="EGG22777.1"/>
    </source>
</evidence>
<accession>F4PMC7</accession>
<dbReference type="PANTHER" id="PTHR18849">
    <property type="entry name" value="LEUCINE RICH REPEAT PROTEIN"/>
    <property type="match status" value="1"/>
</dbReference>
<keyword evidence="5" id="KW-1185">Reference proteome</keyword>
<gene>
    <name evidence="4" type="ORF">DFA_04907</name>
</gene>
<dbReference type="InterPro" id="IPR032675">
    <property type="entry name" value="LRR_dom_sf"/>
</dbReference>
<feature type="region of interest" description="Disordered" evidence="3">
    <location>
        <begin position="854"/>
        <end position="878"/>
    </location>
</feature>
<organism evidence="4 5">
    <name type="scientific">Cavenderia fasciculata</name>
    <name type="common">Slime mold</name>
    <name type="synonym">Dictyostelium fasciculatum</name>
    <dbReference type="NCBI Taxonomy" id="261658"/>
    <lineage>
        <taxon>Eukaryota</taxon>
        <taxon>Amoebozoa</taxon>
        <taxon>Evosea</taxon>
        <taxon>Eumycetozoa</taxon>
        <taxon>Dictyostelia</taxon>
        <taxon>Acytosteliales</taxon>
        <taxon>Cavenderiaceae</taxon>
        <taxon>Cavenderia</taxon>
    </lineage>
</organism>
<dbReference type="Proteomes" id="UP000007797">
    <property type="component" value="Unassembled WGS sequence"/>
</dbReference>
<protein>
    <recommendedName>
        <fullName evidence="6">Leucine-rich repeat-containing protein</fullName>
    </recommendedName>
</protein>
<dbReference type="RefSeq" id="XP_004360628.1">
    <property type="nucleotide sequence ID" value="XM_004360571.1"/>
</dbReference>
<proteinExistence type="predicted"/>
<sequence>MVFSAVKNFVEKNQDLDKRISSLKGKIKDSFQVQINTSSASFGSWGGGSSSPGGSGGGNKKTKRDRAYQLNFEQSLHQFLPPPLPVLAQIQKDAIMKQVPVVTDYAITPFSFYFEEIEEAYPVPNALVDEDDLPQIPEPSEGMHPYGFDTVQYNARKTSSPVEDVKPNFLKGNPNPMKTFNQTAELERVLSYQDLVTRLNLNNVTYICIADYPLTTKTKKLLWKKIQLCPLIETLILKNVGIGGVHKQIRLPNLRFCDLSQNRIKTLRSIRKITKYSKLLEVFNLTGNPLVREGSDYFLRLHAALPVLETISQKQTPVEDRIKAITFYGGTVERGKIEHVRWALNLDNVPDIRALRPVHPGWLPQNLTQLIMSNSQIRYFYVGNMVSLRHLDLSGNLIYEITTAGFEKCDNLSVLNLSNNVLLRMEMLNVFEFTPSLRNINLQANPRFENYQSVSFFVNDPSHSRSTLSKEYRARLLTTVIAKNRNLMLIDSTPISYLERVDAYTNAGFPREVVEKYRFFLALTVNCTMHFNREIQPDQVEIGKQYDPVEITGLRRLRDWHLTSEACNFSYFFNVTDMDLSNNLLVDIANIGLQTLVKLQRLSLINNQIQTPIPIVAQILDQLVSLETFAIRANPIMQSPTDRLALIGSMATMKQLDQTLKVIDTEITIFDKVEGWKVAGGSTRDAETFKLSYITSVKQLNLYENTLVTLELADCSLEYLDLTPFINLKALLLPNNRFSTMDQLQSLKTLKDLFALDLRYNELKFVDDIKDHVLALPSLQVVGLMGNPFTAKNDLSKYRVKLLSHITPLFQTHRYPLCILDTTEILPEEITEAATIAAKNNNNNHHHHHITTNTVTTTSTNSLNSNGSSSGNGIINNNNNNNNNNIVSEDKKELSFNISILRRALFVSPPESLTELDLGSCGLSHLFLQRFPNLVVLNLSDNLISDNNLKESGINVLQSLKALDIRNNRLKDLGNLGRVIDLLNLEILFIEENTCYDKDNEKDRIRFFKKLTNTKILGTMKFLNGTAITTVDVSKFGKTKRK</sequence>
<keyword evidence="1" id="KW-0433">Leucine-rich repeat</keyword>
<reference evidence="5" key="1">
    <citation type="journal article" date="2011" name="Genome Res.">
        <title>Phylogeny-wide analysis of social amoeba genomes highlights ancient origins for complex intercellular communication.</title>
        <authorList>
            <person name="Heidel A.J."/>
            <person name="Lawal H.M."/>
            <person name="Felder M."/>
            <person name="Schilde C."/>
            <person name="Helps N.R."/>
            <person name="Tunggal B."/>
            <person name="Rivero F."/>
            <person name="John U."/>
            <person name="Schleicher M."/>
            <person name="Eichinger L."/>
            <person name="Platzer M."/>
            <person name="Noegel A.A."/>
            <person name="Schaap P."/>
            <person name="Gloeckner G."/>
        </authorList>
    </citation>
    <scope>NUCLEOTIDE SEQUENCE [LARGE SCALE GENOMIC DNA]</scope>
    <source>
        <strain evidence="5">SH3</strain>
    </source>
</reference>
<evidence type="ECO:0000256" key="1">
    <source>
        <dbReference type="ARBA" id="ARBA00022614"/>
    </source>
</evidence>
<dbReference type="InterPro" id="IPR003591">
    <property type="entry name" value="Leu-rich_rpt_typical-subtyp"/>
</dbReference>
<dbReference type="SMART" id="SM00369">
    <property type="entry name" value="LRR_TYP"/>
    <property type="match status" value="4"/>
</dbReference>